<keyword evidence="1" id="KW-1185">Reference proteome</keyword>
<organism evidence="1 2">
    <name type="scientific">Strongyloides papillosus</name>
    <name type="common">Intestinal threadworm</name>
    <dbReference type="NCBI Taxonomy" id="174720"/>
    <lineage>
        <taxon>Eukaryota</taxon>
        <taxon>Metazoa</taxon>
        <taxon>Ecdysozoa</taxon>
        <taxon>Nematoda</taxon>
        <taxon>Chromadorea</taxon>
        <taxon>Rhabditida</taxon>
        <taxon>Tylenchina</taxon>
        <taxon>Panagrolaimomorpha</taxon>
        <taxon>Strongyloidoidea</taxon>
        <taxon>Strongyloididae</taxon>
        <taxon>Strongyloides</taxon>
    </lineage>
</organism>
<dbReference type="WBParaSite" id="SPAL_0001129100.1">
    <property type="protein sequence ID" value="SPAL_0001129100.1"/>
    <property type="gene ID" value="SPAL_0001129100"/>
</dbReference>
<evidence type="ECO:0000313" key="1">
    <source>
        <dbReference type="Proteomes" id="UP000046392"/>
    </source>
</evidence>
<evidence type="ECO:0000313" key="2">
    <source>
        <dbReference type="WBParaSite" id="SPAL_0001129100.1"/>
    </source>
</evidence>
<reference evidence="2" key="1">
    <citation type="submission" date="2017-02" db="UniProtKB">
        <authorList>
            <consortium name="WormBaseParasite"/>
        </authorList>
    </citation>
    <scope>IDENTIFICATION</scope>
</reference>
<protein>
    <submittedName>
        <fullName evidence="2">Bro-N domain-containing protein</fullName>
    </submittedName>
</protein>
<dbReference type="Proteomes" id="UP000046392">
    <property type="component" value="Unplaced"/>
</dbReference>
<name>A0A0N5BZV2_STREA</name>
<proteinExistence type="predicted"/>
<sequence length="216" mass="25386">MVKRESYFYFTIAGFPVNVIVAKTTDYCYQNKLVYFQVRPTNYIGAFRILDFSEAKLEETEMHFKRLNGKIQIEGVGLCTFFFTEISEIKIQSDDDKVSIPHIVSYFKRNRLPELNITDAGDGRFYLYSKLPHNVMMVDHHLEGLKNKIKMPHFNRMIRFYRNHELTEGRTLERMAGRREQDEAAKTNIEETESRITAVEARTVMVAEPLRRLGQD</sequence>
<accession>A0A0N5BZV2</accession>
<dbReference type="AlphaFoldDB" id="A0A0N5BZV2"/>